<evidence type="ECO:0000256" key="1">
    <source>
        <dbReference type="ARBA" id="ARBA00004651"/>
    </source>
</evidence>
<organism evidence="9 10">
    <name type="scientific">Microvirga brassicacearum</name>
    <dbReference type="NCBI Taxonomy" id="2580413"/>
    <lineage>
        <taxon>Bacteria</taxon>
        <taxon>Pseudomonadati</taxon>
        <taxon>Pseudomonadota</taxon>
        <taxon>Alphaproteobacteria</taxon>
        <taxon>Hyphomicrobiales</taxon>
        <taxon>Methylobacteriaceae</taxon>
        <taxon>Microvirga</taxon>
    </lineage>
</organism>
<gene>
    <name evidence="9" type="ORF">FEZ63_04555</name>
</gene>
<dbReference type="PANTHER" id="PTHR32196:SF21">
    <property type="entry name" value="ABC TRANSPORTER PERMEASE PROTEIN YPHD-RELATED"/>
    <property type="match status" value="1"/>
</dbReference>
<proteinExistence type="predicted"/>
<dbReference type="EMBL" id="VCMV01000005">
    <property type="protein sequence ID" value="KAB0268526.1"/>
    <property type="molecule type" value="Genomic_DNA"/>
</dbReference>
<evidence type="ECO:0000256" key="2">
    <source>
        <dbReference type="ARBA" id="ARBA00022448"/>
    </source>
</evidence>
<keyword evidence="6 8" id="KW-1133">Transmembrane helix</keyword>
<dbReference type="Proteomes" id="UP000325684">
    <property type="component" value="Unassembled WGS sequence"/>
</dbReference>
<dbReference type="CDD" id="cd06579">
    <property type="entry name" value="TM_PBP1_transp_AraH_like"/>
    <property type="match status" value="1"/>
</dbReference>
<accession>A0A5N3PFL5</accession>
<feature type="transmembrane region" description="Helical" evidence="8">
    <location>
        <begin position="58"/>
        <end position="77"/>
    </location>
</feature>
<feature type="transmembrane region" description="Helical" evidence="8">
    <location>
        <begin position="176"/>
        <end position="199"/>
    </location>
</feature>
<comment type="caution">
    <text evidence="9">The sequence shown here is derived from an EMBL/GenBank/DDBJ whole genome shotgun (WGS) entry which is preliminary data.</text>
</comment>
<dbReference type="InterPro" id="IPR001851">
    <property type="entry name" value="ABC_transp_permease"/>
</dbReference>
<name>A0A5N3PFL5_9HYPH</name>
<keyword evidence="10" id="KW-1185">Reference proteome</keyword>
<feature type="transmembrane region" description="Helical" evidence="8">
    <location>
        <begin position="83"/>
        <end position="103"/>
    </location>
</feature>
<reference evidence="9 10" key="1">
    <citation type="journal article" date="2019" name="Microorganisms">
        <title>Genome Insights into the Novel Species Microvirga brassicacearum, a Rapeseed Endophyte with Biotechnological Potential.</title>
        <authorList>
            <person name="Jimenez-Gomez A."/>
            <person name="Saati-Santamaria Z."/>
            <person name="Igual J.M."/>
            <person name="Rivas R."/>
            <person name="Mateos P.F."/>
            <person name="Garcia-Fraile P."/>
        </authorList>
    </citation>
    <scope>NUCLEOTIDE SEQUENCE [LARGE SCALE GENOMIC DNA]</scope>
    <source>
        <strain evidence="9 10">CDVBN77</strain>
    </source>
</reference>
<evidence type="ECO:0000256" key="5">
    <source>
        <dbReference type="ARBA" id="ARBA00022692"/>
    </source>
</evidence>
<evidence type="ECO:0000256" key="6">
    <source>
        <dbReference type="ARBA" id="ARBA00022989"/>
    </source>
</evidence>
<dbReference type="Pfam" id="PF02653">
    <property type="entry name" value="BPD_transp_2"/>
    <property type="match status" value="1"/>
</dbReference>
<keyword evidence="3" id="KW-1003">Cell membrane</keyword>
<dbReference type="GO" id="GO:0005886">
    <property type="term" value="C:plasma membrane"/>
    <property type="evidence" value="ECO:0007669"/>
    <property type="project" value="UniProtKB-SubCell"/>
</dbReference>
<evidence type="ECO:0000256" key="4">
    <source>
        <dbReference type="ARBA" id="ARBA00022519"/>
    </source>
</evidence>
<dbReference type="RefSeq" id="WP_150942459.1">
    <property type="nucleotide sequence ID" value="NZ_VCMV01000005.1"/>
</dbReference>
<feature type="transmembrane region" description="Helical" evidence="8">
    <location>
        <begin position="230"/>
        <end position="254"/>
    </location>
</feature>
<protein>
    <submittedName>
        <fullName evidence="9">ABC transporter permease</fullName>
    </submittedName>
</protein>
<evidence type="ECO:0000256" key="7">
    <source>
        <dbReference type="ARBA" id="ARBA00023136"/>
    </source>
</evidence>
<dbReference type="OrthoDB" id="9784538at2"/>
<evidence type="ECO:0000256" key="8">
    <source>
        <dbReference type="SAM" id="Phobius"/>
    </source>
</evidence>
<feature type="transmembrane region" description="Helical" evidence="8">
    <location>
        <begin position="110"/>
        <end position="133"/>
    </location>
</feature>
<evidence type="ECO:0000313" key="10">
    <source>
        <dbReference type="Proteomes" id="UP000325684"/>
    </source>
</evidence>
<keyword evidence="4" id="KW-0997">Cell inner membrane</keyword>
<keyword evidence="7 8" id="KW-0472">Membrane</keyword>
<sequence>MAITTDTFDEAIERKQHSWLATILGSQTFWVLIAVILASVFLSFATDSFATTKNLYNITRNVTFVAIIALGMTVVIITGGIDLSVGSVLCLCSMVLAVVMHAGHSIEVGIAASMGTALLIGAFNGILIAYLNFPPFVVTLGMLSIARSLAMVASNNTVVFQFGPDHDKLLALGGGAWFLGIANPVLYMVVLALMTGFVLRWTRFGRYVFAIGDNEHAATLTGVPVRKIKVAVYMISALSAGIAGIIQTGWLGAVTTNIGAGMELQVIAAAVIGGADLAGGVGTAFGAIVGAALIEVIRNSLGLLGINAFWQGAFIGGAIVLAVLFDRIRNFQQSE</sequence>
<dbReference type="AlphaFoldDB" id="A0A5N3PFL5"/>
<feature type="transmembrane region" description="Helical" evidence="8">
    <location>
        <begin position="301"/>
        <end position="325"/>
    </location>
</feature>
<evidence type="ECO:0000313" key="9">
    <source>
        <dbReference type="EMBL" id="KAB0268526.1"/>
    </source>
</evidence>
<keyword evidence="5 8" id="KW-0812">Transmembrane</keyword>
<dbReference type="PANTHER" id="PTHR32196">
    <property type="entry name" value="ABC TRANSPORTER PERMEASE PROTEIN YPHD-RELATED-RELATED"/>
    <property type="match status" value="1"/>
</dbReference>
<evidence type="ECO:0000256" key="3">
    <source>
        <dbReference type="ARBA" id="ARBA00022475"/>
    </source>
</evidence>
<feature type="transmembrane region" description="Helical" evidence="8">
    <location>
        <begin position="266"/>
        <end position="294"/>
    </location>
</feature>
<comment type="subcellular location">
    <subcellularLocation>
        <location evidence="1">Cell membrane</location>
        <topology evidence="1">Multi-pass membrane protein</topology>
    </subcellularLocation>
</comment>
<keyword evidence="2" id="KW-0813">Transport</keyword>
<feature type="transmembrane region" description="Helical" evidence="8">
    <location>
        <begin position="28"/>
        <end position="46"/>
    </location>
</feature>
<dbReference type="GO" id="GO:0022857">
    <property type="term" value="F:transmembrane transporter activity"/>
    <property type="evidence" value="ECO:0007669"/>
    <property type="project" value="InterPro"/>
</dbReference>